<evidence type="ECO:0000313" key="4">
    <source>
        <dbReference type="Proteomes" id="UP001330812"/>
    </source>
</evidence>
<keyword evidence="1" id="KW-0328">Glycosyltransferase</keyword>
<proteinExistence type="predicted"/>
<dbReference type="RefSeq" id="WP_326835724.1">
    <property type="nucleotide sequence ID" value="NZ_CP142149.1"/>
</dbReference>
<sequence>MNDAGATGTRRPILFVSSPEAGLLNPVLTLAGELARRGVPDLWFATDENRRGAVEALGGDGAGGIVEFASLGDVVPEMSAVTWDDETYRAVTQPSRFKAHRAVIEHTLDPGLRVEKYRRLEAAVDKIEPALMVIESMSQFAFELAITRGIPYVLSVPFMASTMLTAYTPFAKSHTGRDFPVPHSGLPYRMTTRQRWENRLFKWRTLAMFLKPALGKQLARDKEIRAELGIAPEASGVMSRIDHAELVLCYSVAGLDYPFPVPEHLKLVGALVPPLPQAPDAVELPAWLDAQGSVVYMGFGTITRLTREQVAALVEVARRLGARGHSVLWKLPSEQQHFLPAELPQTLRIEDWVPSQFDVLAHPSVKVFFNHGGGNGFHEGIYFGKPLVIRPLWVDCYDQAIRGADAGVSLTLDRPATFDADDVTDKLTRVLEQPRYRTRAEHFSRAQRDAGGREAAADAVLALLG</sequence>
<evidence type="ECO:0000256" key="1">
    <source>
        <dbReference type="ARBA" id="ARBA00022676"/>
    </source>
</evidence>
<name>A0ABZ1IF70_9PSEU</name>
<dbReference type="Proteomes" id="UP001330812">
    <property type="component" value="Chromosome"/>
</dbReference>
<dbReference type="SUPFAM" id="SSF53756">
    <property type="entry name" value="UDP-Glycosyltransferase/glycogen phosphorylase"/>
    <property type="match status" value="1"/>
</dbReference>
<keyword evidence="4" id="KW-1185">Reference proteome</keyword>
<evidence type="ECO:0000256" key="2">
    <source>
        <dbReference type="ARBA" id="ARBA00022679"/>
    </source>
</evidence>
<dbReference type="Pfam" id="PF00201">
    <property type="entry name" value="UDPGT"/>
    <property type="match status" value="1"/>
</dbReference>
<dbReference type="InterPro" id="IPR002213">
    <property type="entry name" value="UDP_glucos_trans"/>
</dbReference>
<dbReference type="InterPro" id="IPR050271">
    <property type="entry name" value="UDP-glycosyltransferase"/>
</dbReference>
<keyword evidence="2" id="KW-0808">Transferase</keyword>
<organism evidence="3 4">
    <name type="scientific">Amycolatopsis rhabdoformis</name>
    <dbReference type="NCBI Taxonomy" id="1448059"/>
    <lineage>
        <taxon>Bacteria</taxon>
        <taxon>Bacillati</taxon>
        <taxon>Actinomycetota</taxon>
        <taxon>Actinomycetes</taxon>
        <taxon>Pseudonocardiales</taxon>
        <taxon>Pseudonocardiaceae</taxon>
        <taxon>Amycolatopsis</taxon>
    </lineage>
</organism>
<accession>A0ABZ1IF70</accession>
<dbReference type="EMBL" id="CP142149">
    <property type="protein sequence ID" value="WSE32917.1"/>
    <property type="molecule type" value="Genomic_DNA"/>
</dbReference>
<dbReference type="Gene3D" id="3.40.50.2000">
    <property type="entry name" value="Glycogen Phosphorylase B"/>
    <property type="match status" value="2"/>
</dbReference>
<dbReference type="CDD" id="cd03784">
    <property type="entry name" value="GT1_Gtf-like"/>
    <property type="match status" value="1"/>
</dbReference>
<reference evidence="3 4" key="1">
    <citation type="journal article" date="2015" name="Int. J. Syst. Evol. Microbiol.">
        <title>Amycolatopsis rhabdoformis sp. nov., an actinomycete isolated from a tropical forest soil.</title>
        <authorList>
            <person name="Souza W.R."/>
            <person name="Silva R.E."/>
            <person name="Goodfellow M."/>
            <person name="Busarakam K."/>
            <person name="Figueiro F.S."/>
            <person name="Ferreira D."/>
            <person name="Rodrigues-Filho E."/>
            <person name="Moraes L.A.B."/>
            <person name="Zucchi T.D."/>
        </authorList>
    </citation>
    <scope>NUCLEOTIDE SEQUENCE [LARGE SCALE GENOMIC DNA]</scope>
    <source>
        <strain evidence="3 4">NCIMB 14900</strain>
    </source>
</reference>
<dbReference type="PANTHER" id="PTHR48043">
    <property type="entry name" value="EG:EG0003.4 PROTEIN-RELATED"/>
    <property type="match status" value="1"/>
</dbReference>
<gene>
    <name evidence="3" type="ORF">VSH64_12450</name>
</gene>
<evidence type="ECO:0000313" key="3">
    <source>
        <dbReference type="EMBL" id="WSE32917.1"/>
    </source>
</evidence>
<protein>
    <submittedName>
        <fullName evidence="3">Glycosyltransferase</fullName>
    </submittedName>
</protein>
<dbReference type="PANTHER" id="PTHR48043:SF145">
    <property type="entry name" value="FI06409P-RELATED"/>
    <property type="match status" value="1"/>
</dbReference>